<name>A0A9E9GGV5_APOPA</name>
<keyword evidence="5 7" id="KW-0663">Pyridoxal phosphate</keyword>
<dbReference type="GO" id="GO:0030170">
    <property type="term" value="F:pyridoxal phosphate binding"/>
    <property type="evidence" value="ECO:0007669"/>
    <property type="project" value="InterPro"/>
</dbReference>
<dbReference type="PROSITE" id="PS00392">
    <property type="entry name" value="DDC_GAD_HDC_YDC"/>
    <property type="match status" value="1"/>
</dbReference>
<feature type="compositionally biased region" description="Polar residues" evidence="9">
    <location>
        <begin position="43"/>
        <end position="54"/>
    </location>
</feature>
<dbReference type="EMBL" id="OM831121">
    <property type="protein sequence ID" value="WAS27824.1"/>
    <property type="molecule type" value="mRNA"/>
</dbReference>
<dbReference type="PANTHER" id="PTHR45677:SF10">
    <property type="entry name" value="GLUTAMATE DECARBOXYLASE"/>
    <property type="match status" value="1"/>
</dbReference>
<keyword evidence="6 8" id="KW-0456">Lyase</keyword>
<dbReference type="CDD" id="cd06450">
    <property type="entry name" value="DOPA_deC_like"/>
    <property type="match status" value="1"/>
</dbReference>
<dbReference type="FunFam" id="3.40.640.10:FF:000016">
    <property type="entry name" value="Glutamate decarboxylase like 1"/>
    <property type="match status" value="1"/>
</dbReference>
<evidence type="ECO:0000256" key="1">
    <source>
        <dbReference type="ARBA" id="ARBA00001933"/>
    </source>
</evidence>
<evidence type="ECO:0000256" key="7">
    <source>
        <dbReference type="PIRSR" id="PIRSR602129-50"/>
    </source>
</evidence>
<feature type="region of interest" description="Disordered" evidence="9">
    <location>
        <begin position="22"/>
        <end position="54"/>
    </location>
</feature>
<keyword evidence="4" id="KW-0210">Decarboxylase</keyword>
<comment type="subunit">
    <text evidence="3">Homodimer.</text>
</comment>
<sequence>MPLSTRISNNLIIDSNLIETAVEEEEENGQNAEVSNEEGSDSMPLTPTTPSSRQTRLARLFQERRRIVGRTVSESQLLAKPIANGTEKSKEAEDTPDFYEHRAKDLLPYKGGEGLTHKFLEEILKINLEYIDDTFERGSRVLEFHHPHDLKEKLHLEIPEKPENLDQILDDCRKTLQYCVKTGHPRFFNQLSTGLDIVSLAGHWVTTTANTNMFTYEIAPVFTLVEKATLKKMREFIGYTDGDGIFCPGGAISNLYAVLTARHKLFPSCKRRGLNNLPTLVMFTSEHSHFSLRRAAAIAGIGTDNVTFINTDQRGKIDLEDLENKIQQTIARGDKPFFVSATAGTTVVGAFDPINEIADICEKYKLWLHVDAAWGGGVILSRKYKHLVDGLHRADSVTWNPHKMMGVTLQCSAILLKEDGLLEDCNSMRATYLFQQDKHYDVCFDTGDKAIQCGRTVDVFRLWLMWRAKGTKGIESQINKLFDLAHYLVDRVRSKDAFQLVFEKPECTNVCFWYYPPSIRELEDTQEKQLRLHKVAPIIKARMMNEGRLMVGYQPLNDKVNFFRWVVSNPAASKHDVDYMLDEIERLGHDL</sequence>
<proteinExistence type="evidence at transcript level"/>
<evidence type="ECO:0000256" key="8">
    <source>
        <dbReference type="RuleBase" id="RU000382"/>
    </source>
</evidence>
<evidence type="ECO:0000256" key="4">
    <source>
        <dbReference type="ARBA" id="ARBA00022793"/>
    </source>
</evidence>
<dbReference type="Gene3D" id="3.40.640.10">
    <property type="entry name" value="Type I PLP-dependent aspartate aminotransferase-like (Major domain)"/>
    <property type="match status" value="1"/>
</dbReference>
<evidence type="ECO:0000256" key="5">
    <source>
        <dbReference type="ARBA" id="ARBA00022898"/>
    </source>
</evidence>
<dbReference type="InterPro" id="IPR002129">
    <property type="entry name" value="PyrdxlP-dep_de-COase"/>
</dbReference>
<feature type="modified residue" description="N6-(pyridoxal phosphate)lysine" evidence="7">
    <location>
        <position position="403"/>
    </location>
</feature>
<organism evidence="10">
    <name type="scientific">Apostichopus parvimensis</name>
    <name type="common">Warty sea cucumber</name>
    <name type="synonym">Stichopus parvimensis</name>
    <dbReference type="NCBI Taxonomy" id="1902835"/>
    <lineage>
        <taxon>Eukaryota</taxon>
        <taxon>Metazoa</taxon>
        <taxon>Echinodermata</taxon>
        <taxon>Eleutherozoa</taxon>
        <taxon>Echinozoa</taxon>
        <taxon>Holothuroidea</taxon>
        <taxon>Aspidochirotacea</taxon>
        <taxon>Aspidochirotida</taxon>
        <taxon>Stichopodidae</taxon>
        <taxon>Apostichopus</taxon>
    </lineage>
</organism>
<dbReference type="AlphaFoldDB" id="A0A9E9GGV5"/>
<accession>A0A9E9GGV5</accession>
<dbReference type="InterPro" id="IPR021115">
    <property type="entry name" value="Pyridoxal-P_BS"/>
</dbReference>
<dbReference type="Pfam" id="PF00282">
    <property type="entry name" value="Pyridoxal_deC"/>
    <property type="match status" value="1"/>
</dbReference>
<evidence type="ECO:0000256" key="2">
    <source>
        <dbReference type="ARBA" id="ARBA00009533"/>
    </source>
</evidence>
<protein>
    <submittedName>
        <fullName evidence="10">Glutamate decarboxylase-like protein</fullName>
    </submittedName>
</protein>
<dbReference type="InterPro" id="IPR015424">
    <property type="entry name" value="PyrdxlP-dep_Trfase"/>
</dbReference>
<dbReference type="Gene3D" id="3.90.1150.170">
    <property type="match status" value="1"/>
</dbReference>
<evidence type="ECO:0000256" key="6">
    <source>
        <dbReference type="ARBA" id="ARBA00023239"/>
    </source>
</evidence>
<dbReference type="GO" id="GO:0005737">
    <property type="term" value="C:cytoplasm"/>
    <property type="evidence" value="ECO:0007669"/>
    <property type="project" value="TreeGrafter"/>
</dbReference>
<evidence type="ECO:0000256" key="9">
    <source>
        <dbReference type="SAM" id="MobiDB-lite"/>
    </source>
</evidence>
<reference evidence="10" key="1">
    <citation type="submission" date="2022-02" db="EMBL/GenBank/DDBJ databases">
        <authorList>
            <person name="Pagowski V."/>
            <person name="Bump P."/>
            <person name="Formery L."/>
            <person name="Lowe C."/>
        </authorList>
    </citation>
    <scope>NUCLEOTIDE SEQUENCE</scope>
</reference>
<comment type="cofactor">
    <cofactor evidence="1 7 8">
        <name>pyridoxal 5'-phosphate</name>
        <dbReference type="ChEBI" id="CHEBI:597326"/>
    </cofactor>
</comment>
<dbReference type="InterPro" id="IPR015421">
    <property type="entry name" value="PyrdxlP-dep_Trfase_major"/>
</dbReference>
<dbReference type="GO" id="GO:0004351">
    <property type="term" value="F:glutamate decarboxylase activity"/>
    <property type="evidence" value="ECO:0007669"/>
    <property type="project" value="TreeGrafter"/>
</dbReference>
<evidence type="ECO:0000256" key="3">
    <source>
        <dbReference type="ARBA" id="ARBA00011738"/>
    </source>
</evidence>
<dbReference type="PANTHER" id="PTHR45677">
    <property type="entry name" value="GLUTAMATE DECARBOXYLASE-RELATED"/>
    <property type="match status" value="1"/>
</dbReference>
<evidence type="ECO:0000313" key="10">
    <source>
        <dbReference type="EMBL" id="WAS27824.1"/>
    </source>
</evidence>
<dbReference type="GO" id="GO:0009449">
    <property type="term" value="P:gamma-aminobutyric acid biosynthetic process"/>
    <property type="evidence" value="ECO:0007669"/>
    <property type="project" value="TreeGrafter"/>
</dbReference>
<comment type="similarity">
    <text evidence="2 8">Belongs to the group II decarboxylase family.</text>
</comment>
<dbReference type="SUPFAM" id="SSF53383">
    <property type="entry name" value="PLP-dependent transferases"/>
    <property type="match status" value="1"/>
</dbReference>